<keyword evidence="6 9" id="KW-1133">Transmembrane helix</keyword>
<keyword evidence="8" id="KW-0325">Glycoprotein</keyword>
<dbReference type="GO" id="GO:0005886">
    <property type="term" value="C:plasma membrane"/>
    <property type="evidence" value="ECO:0007669"/>
    <property type="project" value="UniProtKB-SubCell"/>
</dbReference>
<dbReference type="InterPro" id="IPR036259">
    <property type="entry name" value="MFS_trans_sf"/>
</dbReference>
<evidence type="ECO:0000256" key="8">
    <source>
        <dbReference type="ARBA" id="ARBA00023180"/>
    </source>
</evidence>
<evidence type="ECO:0000256" key="1">
    <source>
        <dbReference type="ARBA" id="ARBA00004651"/>
    </source>
</evidence>
<comment type="caution">
    <text evidence="11">The sequence shown here is derived from an EMBL/GenBank/DDBJ whole genome shotgun (WGS) entry which is preliminary data.</text>
</comment>
<dbReference type="SUPFAM" id="SSF103473">
    <property type="entry name" value="MFS general substrate transporter"/>
    <property type="match status" value="1"/>
</dbReference>
<dbReference type="Pfam" id="PF00083">
    <property type="entry name" value="Sugar_tr"/>
    <property type="match status" value="1"/>
</dbReference>
<dbReference type="InterPro" id="IPR050549">
    <property type="entry name" value="MFS_Trehalose_Transporter"/>
</dbReference>
<feature type="transmembrane region" description="Helical" evidence="9">
    <location>
        <begin position="115"/>
        <end position="136"/>
    </location>
</feature>
<dbReference type="InterPro" id="IPR005828">
    <property type="entry name" value="MFS_sugar_transport-like"/>
</dbReference>
<dbReference type="EMBL" id="JBEDNZ010000004">
    <property type="protein sequence ID" value="KAL0849481.1"/>
    <property type="molecule type" value="Genomic_DNA"/>
</dbReference>
<protein>
    <recommendedName>
        <fullName evidence="10">Major facilitator superfamily (MFS) profile domain-containing protein</fullName>
    </recommendedName>
</protein>
<evidence type="ECO:0000256" key="9">
    <source>
        <dbReference type="SAM" id="Phobius"/>
    </source>
</evidence>
<evidence type="ECO:0000313" key="12">
    <source>
        <dbReference type="Proteomes" id="UP001549921"/>
    </source>
</evidence>
<gene>
    <name evidence="11" type="ORF">ABMA28_013760</name>
</gene>
<evidence type="ECO:0000256" key="6">
    <source>
        <dbReference type="ARBA" id="ARBA00022989"/>
    </source>
</evidence>
<feature type="transmembrane region" description="Helical" evidence="9">
    <location>
        <begin position="14"/>
        <end position="32"/>
    </location>
</feature>
<evidence type="ECO:0000256" key="4">
    <source>
        <dbReference type="ARBA" id="ARBA00022597"/>
    </source>
</evidence>
<evidence type="ECO:0000259" key="10">
    <source>
        <dbReference type="PROSITE" id="PS50850"/>
    </source>
</evidence>
<evidence type="ECO:0000256" key="7">
    <source>
        <dbReference type="ARBA" id="ARBA00023136"/>
    </source>
</evidence>
<feature type="transmembrane region" description="Helical" evidence="9">
    <location>
        <begin position="60"/>
        <end position="82"/>
    </location>
</feature>
<dbReference type="Proteomes" id="UP001549921">
    <property type="component" value="Unassembled WGS sequence"/>
</dbReference>
<feature type="transmembrane region" description="Helical" evidence="9">
    <location>
        <begin position="360"/>
        <end position="383"/>
    </location>
</feature>
<keyword evidence="3" id="KW-1003">Cell membrane</keyword>
<keyword evidence="7 9" id="KW-0472">Membrane</keyword>
<comment type="subcellular location">
    <subcellularLocation>
        <location evidence="1">Cell membrane</location>
        <topology evidence="1">Multi-pass membrane protein</topology>
    </subcellularLocation>
</comment>
<feature type="transmembrane region" description="Helical" evidence="9">
    <location>
        <begin position="172"/>
        <end position="194"/>
    </location>
</feature>
<proteinExistence type="predicted"/>
<feature type="transmembrane region" description="Helical" evidence="9">
    <location>
        <begin position="148"/>
        <end position="166"/>
    </location>
</feature>
<feature type="transmembrane region" description="Helical" evidence="9">
    <location>
        <begin position="395"/>
        <end position="414"/>
    </location>
</feature>
<evidence type="ECO:0000256" key="2">
    <source>
        <dbReference type="ARBA" id="ARBA00022448"/>
    </source>
</evidence>
<feature type="transmembrane region" description="Helical" evidence="9">
    <location>
        <begin position="262"/>
        <end position="287"/>
    </location>
</feature>
<dbReference type="PRINTS" id="PR00171">
    <property type="entry name" value="SUGRTRNSPORT"/>
</dbReference>
<dbReference type="FunFam" id="1.20.1250.20:FF:000218">
    <property type="entry name" value="facilitated trehalose transporter Tret1"/>
    <property type="match status" value="1"/>
</dbReference>
<feature type="transmembrane region" description="Helical" evidence="9">
    <location>
        <begin position="299"/>
        <end position="319"/>
    </location>
</feature>
<evidence type="ECO:0000256" key="3">
    <source>
        <dbReference type="ARBA" id="ARBA00022475"/>
    </source>
</evidence>
<dbReference type="PANTHER" id="PTHR48021">
    <property type="match status" value="1"/>
</dbReference>
<dbReference type="PROSITE" id="PS50850">
    <property type="entry name" value="MFS"/>
    <property type="match status" value="1"/>
</dbReference>
<dbReference type="PANTHER" id="PTHR48021:SF33">
    <property type="entry name" value="AT22075P-RELATED"/>
    <property type="match status" value="1"/>
</dbReference>
<accession>A0ABD0TJG6</accession>
<keyword evidence="4" id="KW-0762">Sugar transport</keyword>
<feature type="transmembrane region" description="Helical" evidence="9">
    <location>
        <begin position="426"/>
        <end position="445"/>
    </location>
</feature>
<dbReference type="InterPro" id="IPR003663">
    <property type="entry name" value="Sugar/inositol_transpt"/>
</dbReference>
<reference evidence="11 12" key="1">
    <citation type="submission" date="2024-06" db="EMBL/GenBank/DDBJ databases">
        <title>A chromosome-level genome assembly of beet webworm, Loxostege sticticalis.</title>
        <authorList>
            <person name="Zhang Y."/>
        </authorList>
    </citation>
    <scope>NUCLEOTIDE SEQUENCE [LARGE SCALE GENOMIC DNA]</scope>
    <source>
        <strain evidence="11">AQ028</strain>
        <tissue evidence="11">Male pupae</tissue>
    </source>
</reference>
<dbReference type="PROSITE" id="PS00216">
    <property type="entry name" value="SUGAR_TRANSPORT_1"/>
    <property type="match status" value="1"/>
</dbReference>
<feature type="transmembrane region" description="Helical" evidence="9">
    <location>
        <begin position="89"/>
        <end position="109"/>
    </location>
</feature>
<name>A0ABD0TJG6_LOXSC</name>
<keyword evidence="5 9" id="KW-0812">Transmembrane</keyword>
<dbReference type="Gene3D" id="1.20.1250.20">
    <property type="entry name" value="MFS general substrate transporter like domains"/>
    <property type="match status" value="1"/>
</dbReference>
<feature type="transmembrane region" description="Helical" evidence="9">
    <location>
        <begin position="326"/>
        <end position="348"/>
    </location>
</feature>
<organism evidence="11 12">
    <name type="scientific">Loxostege sticticalis</name>
    <name type="common">Beet webworm moth</name>
    <dbReference type="NCBI Taxonomy" id="481309"/>
    <lineage>
        <taxon>Eukaryota</taxon>
        <taxon>Metazoa</taxon>
        <taxon>Ecdysozoa</taxon>
        <taxon>Arthropoda</taxon>
        <taxon>Hexapoda</taxon>
        <taxon>Insecta</taxon>
        <taxon>Pterygota</taxon>
        <taxon>Neoptera</taxon>
        <taxon>Endopterygota</taxon>
        <taxon>Lepidoptera</taxon>
        <taxon>Glossata</taxon>
        <taxon>Ditrysia</taxon>
        <taxon>Pyraloidea</taxon>
        <taxon>Crambidae</taxon>
        <taxon>Pyraustinae</taxon>
        <taxon>Loxostege</taxon>
    </lineage>
</organism>
<evidence type="ECO:0000256" key="5">
    <source>
        <dbReference type="ARBA" id="ARBA00022692"/>
    </source>
</evidence>
<sequence>MNLSVGGVKTGRTYVQWLVAILVATTLLNYGLQSGWISPMKKVLQSAHSPTGTALTDSEVSWIASTMSIAATFGVSMYAYIADKYGRKIGVIAMVIPQALSWIIALVSTNTAALIVARICAGLPAGGCFNLVPMYVKEISQDNIRGTLVALTMTFQNIGILFMYAMGGYLNYYVILWIVVCVPIVATVLLVVVAPESPAFLVKKGKIEDAARTIAKLRGLDVKDEIVQNEIDFMKNEEHHYKTIETITFWSVFKNKAWRKGFVLCSLILTALDLNGAMSIMTYAWSIMTRSGVTVNPELQTLSVPVVMILGSFVSMICIEKIGRKPLLAGGFALTCVSWICLGTTLILQEQGAAVPGWVSVVAIVVSVFAYAAGVMPTTYVLLAEIFNFQVRAKLIGIIVTYGWALVAVQLMLYDPISNAFGMYTMFYIFAGVNLAGALLVLIFVPETMGKSVEEIEQLLVGKK</sequence>
<evidence type="ECO:0000313" key="11">
    <source>
        <dbReference type="EMBL" id="KAL0849481.1"/>
    </source>
</evidence>
<dbReference type="InterPro" id="IPR020846">
    <property type="entry name" value="MFS_dom"/>
</dbReference>
<keyword evidence="2" id="KW-0813">Transport</keyword>
<dbReference type="AlphaFoldDB" id="A0ABD0TJG6"/>
<feature type="domain" description="Major facilitator superfamily (MFS) profile" evidence="10">
    <location>
        <begin position="19"/>
        <end position="449"/>
    </location>
</feature>
<dbReference type="InterPro" id="IPR005829">
    <property type="entry name" value="Sugar_transporter_CS"/>
</dbReference>